<dbReference type="GeneID" id="64213909"/>
<gene>
    <name evidence="2" type="ORF">FK267_01310</name>
</gene>
<feature type="transmembrane region" description="Helical" evidence="1">
    <location>
        <begin position="143"/>
        <end position="160"/>
    </location>
</feature>
<dbReference type="RefSeq" id="WP_141405900.1">
    <property type="nucleotide sequence ID" value="NZ_CP066060.1"/>
</dbReference>
<feature type="transmembrane region" description="Helical" evidence="1">
    <location>
        <begin position="30"/>
        <end position="50"/>
    </location>
</feature>
<evidence type="ECO:0000313" key="2">
    <source>
        <dbReference type="EMBL" id="TQD63253.1"/>
    </source>
</evidence>
<sequence>MSGRISTFIAIKLRKVSKKFAEFITKHPNISMLIASIIASAAILIFPNITPKYCDKIAIRTMLTNTVGLFALLTFATNQLSNISRKTKDDTYLGINIKYFLALQSPHNHIISGNIFRSEIILLFIFPVLAFEFPTLTQYVTRLWWGVFSTVASLLAWNLINSLRVFDVTELHRESVVSQIELYQCRMWSDLVAEIIELRRGDPGYTTRKHKEYLKEYAEIDSSDRCRYKLLTLGNLRPVSDIISNAPSKKTLKSTCRFIYGRQKALIEKLLDPSSSIMQPMLFELIHDTDLKYKMIAAKAGADSAALSKESGVELTEFSLGAEPPQTEGAELIPAFVHHKISEGICNGRIKPTANEVSSLITSINSITHQETKEYAARQLIDAITADLKLFGDISGTIPCLIPGASPVDDNDKLWRNLMLSVSQQKVIEKTDLPVEAKKALLQNTSKEFQVAYLFLILFQIPTFSISENEELLKCLYSVISEDSSGSTDECFEGLDPETQEIFGTQKINFEQTKEVVSSFSTTSDTFDKVRSEESLVWLFEVLTRPVTYDWHEEFESRGFGSLFEFSTVILWKEVVSKDQWVDSDFAEKSLVGDFFNDSQIKPNRQKMGDAKMEVNKAASTLERLGRTEDAKRLRRSIDLK</sequence>
<reference evidence="2 3" key="1">
    <citation type="submission" date="2019-06" db="EMBL/GenBank/DDBJ databases">
        <title>Draft genome sequence of Actinomyces oris CCUG 34288T.</title>
        <authorList>
            <person name="Salva-Serra F."/>
            <person name="Cardew S."/>
            <person name="Moore E."/>
        </authorList>
    </citation>
    <scope>NUCLEOTIDE SEQUENCE [LARGE SCALE GENOMIC DNA]</scope>
    <source>
        <strain evidence="2 3">CCUG 34288</strain>
    </source>
</reference>
<feature type="transmembrane region" description="Helical" evidence="1">
    <location>
        <begin position="57"/>
        <end position="76"/>
    </location>
</feature>
<protein>
    <submittedName>
        <fullName evidence="2">Uncharacterized protein</fullName>
    </submittedName>
</protein>
<organism evidence="2 3">
    <name type="scientific">Actinomyces oris</name>
    <dbReference type="NCBI Taxonomy" id="544580"/>
    <lineage>
        <taxon>Bacteria</taxon>
        <taxon>Bacillati</taxon>
        <taxon>Actinomycetota</taxon>
        <taxon>Actinomycetes</taxon>
        <taxon>Actinomycetales</taxon>
        <taxon>Actinomycetaceae</taxon>
        <taxon>Actinomyces</taxon>
    </lineage>
</organism>
<keyword evidence="1" id="KW-0812">Transmembrane</keyword>
<dbReference type="Proteomes" id="UP000317942">
    <property type="component" value="Unassembled WGS sequence"/>
</dbReference>
<proteinExistence type="predicted"/>
<accession>A0A508BPQ7</accession>
<comment type="caution">
    <text evidence="2">The sequence shown here is derived from an EMBL/GenBank/DDBJ whole genome shotgun (WGS) entry which is preliminary data.</text>
</comment>
<dbReference type="EMBL" id="VICC01000001">
    <property type="protein sequence ID" value="TQD63253.1"/>
    <property type="molecule type" value="Genomic_DNA"/>
</dbReference>
<feature type="transmembrane region" description="Helical" evidence="1">
    <location>
        <begin position="110"/>
        <end position="131"/>
    </location>
</feature>
<keyword evidence="1" id="KW-1133">Transmembrane helix</keyword>
<keyword evidence="1" id="KW-0472">Membrane</keyword>
<dbReference type="AlphaFoldDB" id="A0A508BPQ7"/>
<name>A0A508BPQ7_9ACTO</name>
<evidence type="ECO:0000256" key="1">
    <source>
        <dbReference type="SAM" id="Phobius"/>
    </source>
</evidence>
<evidence type="ECO:0000313" key="3">
    <source>
        <dbReference type="Proteomes" id="UP000317942"/>
    </source>
</evidence>